<protein>
    <recommendedName>
        <fullName evidence="1">Pyrrolo-quinoline quinone repeat domain-containing protein</fullName>
    </recommendedName>
</protein>
<dbReference type="SUPFAM" id="SSF101898">
    <property type="entry name" value="NHL repeat"/>
    <property type="match status" value="1"/>
</dbReference>
<organism evidence="2 3">
    <name type="scientific">bacterium (Candidatus Blackallbacteria) CG17_big_fil_post_rev_8_21_14_2_50_48_46</name>
    <dbReference type="NCBI Taxonomy" id="2014261"/>
    <lineage>
        <taxon>Bacteria</taxon>
        <taxon>Candidatus Blackallbacteria</taxon>
    </lineage>
</organism>
<dbReference type="GO" id="GO:0008270">
    <property type="term" value="F:zinc ion binding"/>
    <property type="evidence" value="ECO:0007669"/>
    <property type="project" value="UniProtKB-KW"/>
</dbReference>
<dbReference type="GO" id="GO:0030246">
    <property type="term" value="F:carbohydrate binding"/>
    <property type="evidence" value="ECO:0007669"/>
    <property type="project" value="InterPro"/>
</dbReference>
<dbReference type="AlphaFoldDB" id="A0A2M7FX81"/>
<gene>
    <name evidence="2" type="ORF">COW36_24555</name>
</gene>
<evidence type="ECO:0000259" key="1">
    <source>
        <dbReference type="Pfam" id="PF13360"/>
    </source>
</evidence>
<evidence type="ECO:0000313" key="2">
    <source>
        <dbReference type="EMBL" id="PIW13841.1"/>
    </source>
</evidence>
<dbReference type="PANTHER" id="PTHR24104:SF25">
    <property type="entry name" value="PROTEIN LIN-41"/>
    <property type="match status" value="1"/>
</dbReference>
<dbReference type="SUPFAM" id="SSF49452">
    <property type="entry name" value="Starch-binding domain-like"/>
    <property type="match status" value="1"/>
</dbReference>
<feature type="domain" description="Pyrrolo-quinoline quinone repeat" evidence="1">
    <location>
        <begin position="380"/>
        <end position="485"/>
    </location>
</feature>
<dbReference type="InterPro" id="IPR002372">
    <property type="entry name" value="PQQ_rpt_dom"/>
</dbReference>
<dbReference type="InterPro" id="IPR050952">
    <property type="entry name" value="TRIM-NHL_E3_ligases"/>
</dbReference>
<dbReference type="InterPro" id="IPR011042">
    <property type="entry name" value="6-blade_b-propeller_TolB-like"/>
</dbReference>
<dbReference type="Proteomes" id="UP000231019">
    <property type="component" value="Unassembled WGS sequence"/>
</dbReference>
<dbReference type="Gene3D" id="2.120.10.30">
    <property type="entry name" value="TolB, C-terminal domain"/>
    <property type="match status" value="1"/>
</dbReference>
<feature type="domain" description="Pyrrolo-quinoline quinone repeat" evidence="1">
    <location>
        <begin position="247"/>
        <end position="368"/>
    </location>
</feature>
<dbReference type="InterPro" id="IPR013784">
    <property type="entry name" value="Carb-bd-like_fold"/>
</dbReference>
<reference evidence="2 3" key="1">
    <citation type="submission" date="2017-09" db="EMBL/GenBank/DDBJ databases">
        <title>Depth-based differentiation of microbial function through sediment-hosted aquifers and enrichment of novel symbionts in the deep terrestrial subsurface.</title>
        <authorList>
            <person name="Probst A.J."/>
            <person name="Ladd B."/>
            <person name="Jarett J.K."/>
            <person name="Geller-Mcgrath D.E."/>
            <person name="Sieber C.M."/>
            <person name="Emerson J.B."/>
            <person name="Anantharaman K."/>
            <person name="Thomas B.C."/>
            <person name="Malmstrom R."/>
            <person name="Stieglmeier M."/>
            <person name="Klingl A."/>
            <person name="Woyke T."/>
            <person name="Ryan C.M."/>
            <person name="Banfield J.F."/>
        </authorList>
    </citation>
    <scope>NUCLEOTIDE SEQUENCE [LARGE SCALE GENOMIC DNA]</scope>
    <source>
        <strain evidence="2">CG17_big_fil_post_rev_8_21_14_2_50_48_46</strain>
    </source>
</reference>
<dbReference type="Pfam" id="PF13360">
    <property type="entry name" value="PQQ_2"/>
    <property type="match status" value="2"/>
</dbReference>
<dbReference type="PROSITE" id="PS51257">
    <property type="entry name" value="PROKAR_LIPOPROTEIN"/>
    <property type="match status" value="1"/>
</dbReference>
<dbReference type="Gene3D" id="2.60.40.10">
    <property type="entry name" value="Immunoglobulins"/>
    <property type="match status" value="1"/>
</dbReference>
<dbReference type="EMBL" id="PFFQ01000066">
    <property type="protein sequence ID" value="PIW13841.1"/>
    <property type="molecule type" value="Genomic_DNA"/>
</dbReference>
<evidence type="ECO:0000313" key="3">
    <source>
        <dbReference type="Proteomes" id="UP000231019"/>
    </source>
</evidence>
<sequence>MQVKRLIHLLTAVWISLVFLLACRPSNLVDGGILGPGIPVSLTIQVVDALTLQPISGARITLKKDGQNIAPDQASDGSGAAVFTNVPSGDGYKAFAGSVRGYTPAASPAIKLTQNDSVQIAMSPSVNSGAGLVAGSVKDASTQAPLAGVSVNLVPMAGLASYRAPTPRAGVQQMSVPRYPPYRIQQVPPVPGGSVVQTDASGQFTFNSVPGGAYQAVFQMPGYKQMTRDNIVVTPGESTTIETVFMKSGSGTGNSAGNILVVESGRVVQMNAQNQIIWRFATPNPSSATRLPDGNTLVADESASQVWSIGPDGSILWKMGSTLGLINTLSGPGWVSAAKDGLSFLITDTGNNRILEIQNGQIVWEFKQTLLRPRSATYIPNGNILIADTGSRRVIEVTRNGQVVWSFLTDMSAPVHAVRLEDGNTLITDAGYNRVIMINAAGQSVWYFDGSADPAGPLNRPRSAMASATGTFLISDTGNNRILEVNRQRQVVNALSNFAHPQVIERL</sequence>
<accession>A0A2M7FX81</accession>
<comment type="caution">
    <text evidence="2">The sequence shown here is derived from an EMBL/GenBank/DDBJ whole genome shotgun (WGS) entry which is preliminary data.</text>
</comment>
<name>A0A2M7FX81_9BACT</name>
<dbReference type="Pfam" id="PF13620">
    <property type="entry name" value="CarboxypepD_reg"/>
    <property type="match status" value="1"/>
</dbReference>
<proteinExistence type="predicted"/>
<dbReference type="InterPro" id="IPR013783">
    <property type="entry name" value="Ig-like_fold"/>
</dbReference>
<dbReference type="PANTHER" id="PTHR24104">
    <property type="entry name" value="E3 UBIQUITIN-PROTEIN LIGASE NHLRC1-RELATED"/>
    <property type="match status" value="1"/>
</dbReference>
<dbReference type="Gene3D" id="2.60.40.1120">
    <property type="entry name" value="Carboxypeptidase-like, regulatory domain"/>
    <property type="match status" value="1"/>
</dbReference>